<dbReference type="FunFam" id="1.20.1560.10:FF:000010">
    <property type="entry name" value="Multidrug resistance-associated ABC transporter"/>
    <property type="match status" value="1"/>
</dbReference>
<keyword evidence="3" id="KW-0813">Transport</keyword>
<dbReference type="SUPFAM" id="SSF90123">
    <property type="entry name" value="ABC transporter transmembrane region"/>
    <property type="match status" value="2"/>
</dbReference>
<dbReference type="FunFam" id="3.40.50.300:FF:000630">
    <property type="entry name" value="ATP-binding cassette (ABC) transporter, putative"/>
    <property type="match status" value="1"/>
</dbReference>
<dbReference type="Gene3D" id="1.20.1560.10">
    <property type="entry name" value="ABC transporter type 1, transmembrane domain"/>
    <property type="match status" value="2"/>
</dbReference>
<dbReference type="CDD" id="cd18579">
    <property type="entry name" value="ABC_6TM_ABCC_D1"/>
    <property type="match status" value="1"/>
</dbReference>
<feature type="transmembrane region" description="Helical" evidence="11">
    <location>
        <begin position="289"/>
        <end position="313"/>
    </location>
</feature>
<dbReference type="Pfam" id="PF00664">
    <property type="entry name" value="ABC_membrane"/>
    <property type="match status" value="2"/>
</dbReference>
<dbReference type="PROSITE" id="PS00211">
    <property type="entry name" value="ABC_TRANSPORTER_1"/>
    <property type="match status" value="1"/>
</dbReference>
<dbReference type="PROSITE" id="PS50929">
    <property type="entry name" value="ABC_TM1F"/>
    <property type="match status" value="2"/>
</dbReference>
<evidence type="ECO:0000256" key="10">
    <source>
        <dbReference type="ARBA" id="ARBA00023180"/>
    </source>
</evidence>
<dbReference type="SUPFAM" id="SSF52540">
    <property type="entry name" value="P-loop containing nucleoside triphosphate hydrolases"/>
    <property type="match status" value="2"/>
</dbReference>
<dbReference type="Proteomes" id="UP000192907">
    <property type="component" value="Unassembled WGS sequence"/>
</dbReference>
<dbReference type="InterPro" id="IPR003593">
    <property type="entry name" value="AAA+_ATPase"/>
</dbReference>
<dbReference type="CDD" id="cd03250">
    <property type="entry name" value="ABCC_MRP_domain1"/>
    <property type="match status" value="1"/>
</dbReference>
<dbReference type="GO" id="GO:0005774">
    <property type="term" value="C:vacuolar membrane"/>
    <property type="evidence" value="ECO:0007669"/>
    <property type="project" value="UniProtKB-SubCell"/>
</dbReference>
<feature type="transmembrane region" description="Helical" evidence="11">
    <location>
        <begin position="74"/>
        <end position="95"/>
    </location>
</feature>
<dbReference type="Gene3D" id="3.40.50.300">
    <property type="entry name" value="P-loop containing nucleotide triphosphate hydrolases"/>
    <property type="match status" value="2"/>
</dbReference>
<evidence type="ECO:0000256" key="7">
    <source>
        <dbReference type="ARBA" id="ARBA00022840"/>
    </source>
</evidence>
<evidence type="ECO:0000256" key="11">
    <source>
        <dbReference type="SAM" id="Phobius"/>
    </source>
</evidence>
<dbReference type="GO" id="GO:0005524">
    <property type="term" value="F:ATP binding"/>
    <property type="evidence" value="ECO:0007669"/>
    <property type="project" value="UniProtKB-KW"/>
</dbReference>
<proteinExistence type="predicted"/>
<evidence type="ECO:0000256" key="2">
    <source>
        <dbReference type="ARBA" id="ARBA00004651"/>
    </source>
</evidence>
<protein>
    <submittedName>
        <fullName evidence="14">ABC-type multidrug transport system, ATPase and permease component</fullName>
    </submittedName>
</protein>
<evidence type="ECO:0000256" key="4">
    <source>
        <dbReference type="ARBA" id="ARBA00022692"/>
    </source>
</evidence>
<sequence length="1235" mass="137100">MIRQILHRLTFSQSSELVRRGTNKVLGDHDLLELPDDLKTEHYPKGFDKLRLDRPLHFFMDCIKAVGTNVRLQTILILATLLVELTMPYAVFNILELIRGSFEGETHLAHGIISVIGLAGLGVLAGVLVQHMIHQALMGIMKTYNGLNTIVFKKSLKVSRDGMKQSSIGDIVNHMGSDSGQVSEGIWCVVELLYAFAAFVGVTVIAYTYLGPAALVGVGTLLLLTPILKRVSTHFIRSEETLMEYRDQRVNLLSQIFSGMRVVKFFVWESKLLQEVIGKRSRELDSQRVLARAISLSNLLCLVAQALTCLASFATFHLLGGELTASIIFASITLFSVLEHPFGRLSDHIAGVSNALVSSERLIKFLKLPESQGTSQAELASVNVGPALQLNKVEARYQDDENLAIKIDSLQVDRGETVAVIGPVGSGKTSLLRTILGEINLEAGDVELDSSIKKVSFVSQESYVLNETLEDNIRFGHDLGDVDRAIQLSALRQDLRFFPAGLKTEIGENGVNLSGGQKQRLSLARAVYSQPDLVLLDDSLSAVDPATEAYLVEQLLLDAWQDTTCVLVTHRLKHLEAFDRIVFMSDGQILDQGSFTDLLERCPEFRDFCQHHDEEEQKAPSHKHDLTPSLDDHSGAFMAHEDREEGAVNPRVYGDYFKAMSGKTPRERRLIGPLLIGTAVLGTVVPLLQGLWLSYWADGKTDAFAPTFANVWGDSWQLVIYGGLSLALVTVAFAQFRLWALRAVRAGEILHEEALQHVIRSPISFFDKNPVGRVLNRFAKDIDAVEKEMPWDVQEMIRTGLQAFMSFVVMVVVVPVTALIMIPTIWVYLKVQNAYRHSARETKRLFSISRSPLFAHFKQTLEGVDTIRAYGQEKLFINGFHKAATRNQKTFWTMILVNRWFSVRMPVMSGVITLAVGIAVVLLAKQGLIAAGLAGLTLLYTRNFASQMSMAVRCFSEVESRLTAVERLKYYGTLAQESSEGCREWHPKSGSIVFENVSLRYDKHLPLVLDGVSFVIPHGQNVGLIGRTGSGKSTLFQSLFRLVEIESGRILIDGADHRDIALDTLRKKIAIIPQDPTLFVGTIRSNLDRFQEFSDAEIWDVLGKVQLHDLVSSFEQGLDAAVAENGSNFSRGQRQLFCFARALLMDTPVICLDEATASVDVITDRVIHTVLHEHCRDKTVLIIAHRLGTVAHCDQVIELRNGKVVDIRRKKAPKEVIEAPARVLGGANAELAIET</sequence>
<keyword evidence="9 11" id="KW-0472">Membrane</keyword>
<dbReference type="InterPro" id="IPR011527">
    <property type="entry name" value="ABC1_TM_dom"/>
</dbReference>
<dbReference type="CDD" id="cd03244">
    <property type="entry name" value="ABCC_MRP_domain2"/>
    <property type="match status" value="1"/>
</dbReference>
<evidence type="ECO:0000256" key="6">
    <source>
        <dbReference type="ARBA" id="ARBA00022741"/>
    </source>
</evidence>
<dbReference type="GO" id="GO:0016887">
    <property type="term" value="F:ATP hydrolysis activity"/>
    <property type="evidence" value="ECO:0007669"/>
    <property type="project" value="InterPro"/>
</dbReference>
<dbReference type="InterPro" id="IPR036640">
    <property type="entry name" value="ABC1_TM_sf"/>
</dbReference>
<dbReference type="RefSeq" id="WP_159455280.1">
    <property type="nucleotide sequence ID" value="NZ_FWZT01000006.1"/>
</dbReference>
<feature type="domain" description="ABC transmembrane type-1" evidence="13">
    <location>
        <begin position="674"/>
        <end position="960"/>
    </location>
</feature>
<evidence type="ECO:0000259" key="12">
    <source>
        <dbReference type="PROSITE" id="PS50893"/>
    </source>
</evidence>
<keyword evidence="10" id="KW-0325">Glycoprotein</keyword>
<evidence type="ECO:0000313" key="15">
    <source>
        <dbReference type="Proteomes" id="UP000192907"/>
    </source>
</evidence>
<dbReference type="PANTHER" id="PTHR24223">
    <property type="entry name" value="ATP-BINDING CASSETTE SUB-FAMILY C"/>
    <property type="match status" value="1"/>
</dbReference>
<feature type="transmembrane region" description="Helical" evidence="11">
    <location>
        <begin position="185"/>
        <end position="203"/>
    </location>
</feature>
<dbReference type="EMBL" id="FWZT01000006">
    <property type="protein sequence ID" value="SMF17806.1"/>
    <property type="molecule type" value="Genomic_DNA"/>
</dbReference>
<keyword evidence="7" id="KW-0067">ATP-binding</keyword>
<dbReference type="GO" id="GO:0140359">
    <property type="term" value="F:ABC-type transporter activity"/>
    <property type="evidence" value="ECO:0007669"/>
    <property type="project" value="InterPro"/>
</dbReference>
<feature type="transmembrane region" description="Helical" evidence="11">
    <location>
        <begin position="107"/>
        <end position="129"/>
    </location>
</feature>
<dbReference type="PROSITE" id="PS50893">
    <property type="entry name" value="ABC_TRANSPORTER_2"/>
    <property type="match status" value="2"/>
</dbReference>
<accession>A0A1Y6BP48</accession>
<dbReference type="InterPro" id="IPR027417">
    <property type="entry name" value="P-loop_NTPase"/>
</dbReference>
<dbReference type="STRING" id="1513793.SAMN06296036_106143"/>
<comment type="subcellular location">
    <subcellularLocation>
        <location evidence="2">Cell membrane</location>
        <topology evidence="2">Multi-pass membrane protein</topology>
    </subcellularLocation>
    <subcellularLocation>
        <location evidence="1">Vacuole membrane</location>
        <topology evidence="1">Multi-pass membrane protein</topology>
    </subcellularLocation>
</comment>
<dbReference type="SMART" id="SM00382">
    <property type="entry name" value="AAA"/>
    <property type="match status" value="2"/>
</dbReference>
<keyword evidence="8 11" id="KW-1133">Transmembrane helix</keyword>
<keyword evidence="4 11" id="KW-0812">Transmembrane</keyword>
<dbReference type="InterPro" id="IPR017871">
    <property type="entry name" value="ABC_transporter-like_CS"/>
</dbReference>
<dbReference type="PANTHER" id="PTHR24223:SF443">
    <property type="entry name" value="MULTIDRUG-RESISTANCE LIKE PROTEIN 1, ISOFORM I"/>
    <property type="match status" value="1"/>
</dbReference>
<name>A0A1Y6BP48_9BACT</name>
<keyword evidence="5" id="KW-0677">Repeat</keyword>
<evidence type="ECO:0000256" key="3">
    <source>
        <dbReference type="ARBA" id="ARBA00022448"/>
    </source>
</evidence>
<feature type="domain" description="ABC transporter" evidence="12">
    <location>
        <begin position="992"/>
        <end position="1226"/>
    </location>
</feature>
<feature type="domain" description="ABC transmembrane type-1" evidence="13">
    <location>
        <begin position="75"/>
        <end position="354"/>
    </location>
</feature>
<feature type="transmembrane region" description="Helical" evidence="11">
    <location>
        <begin position="907"/>
        <end position="940"/>
    </location>
</feature>
<evidence type="ECO:0000256" key="9">
    <source>
        <dbReference type="ARBA" id="ARBA00023136"/>
    </source>
</evidence>
<feature type="transmembrane region" description="Helical" evidence="11">
    <location>
        <begin position="319"/>
        <end position="338"/>
    </location>
</feature>
<evidence type="ECO:0000313" key="14">
    <source>
        <dbReference type="EMBL" id="SMF17806.1"/>
    </source>
</evidence>
<dbReference type="InterPro" id="IPR044746">
    <property type="entry name" value="ABCC_6TM_D1"/>
</dbReference>
<dbReference type="AlphaFoldDB" id="A0A1Y6BP48"/>
<evidence type="ECO:0000256" key="1">
    <source>
        <dbReference type="ARBA" id="ARBA00004128"/>
    </source>
</evidence>
<feature type="transmembrane region" description="Helical" evidence="11">
    <location>
        <begin position="715"/>
        <end position="736"/>
    </location>
</feature>
<reference evidence="15" key="1">
    <citation type="submission" date="2017-04" db="EMBL/GenBank/DDBJ databases">
        <authorList>
            <person name="Varghese N."/>
            <person name="Submissions S."/>
        </authorList>
    </citation>
    <scope>NUCLEOTIDE SEQUENCE [LARGE SCALE GENOMIC DNA]</scope>
    <source>
        <strain evidence="15">RKEM611</strain>
    </source>
</reference>
<evidence type="ECO:0000259" key="13">
    <source>
        <dbReference type="PROSITE" id="PS50929"/>
    </source>
</evidence>
<organism evidence="14 15">
    <name type="scientific">Pseudobacteriovorax antillogorgiicola</name>
    <dbReference type="NCBI Taxonomy" id="1513793"/>
    <lineage>
        <taxon>Bacteria</taxon>
        <taxon>Pseudomonadati</taxon>
        <taxon>Bdellovibrionota</taxon>
        <taxon>Oligoflexia</taxon>
        <taxon>Oligoflexales</taxon>
        <taxon>Pseudobacteriovoracaceae</taxon>
        <taxon>Pseudobacteriovorax</taxon>
    </lineage>
</organism>
<dbReference type="CDD" id="cd18580">
    <property type="entry name" value="ABC_6TM_ABCC_D2"/>
    <property type="match status" value="1"/>
</dbReference>
<dbReference type="InterPro" id="IPR050173">
    <property type="entry name" value="ABC_transporter_C-like"/>
</dbReference>
<feature type="transmembrane region" description="Helical" evidence="11">
    <location>
        <begin position="670"/>
        <end position="695"/>
    </location>
</feature>
<feature type="transmembrane region" description="Helical" evidence="11">
    <location>
        <begin position="804"/>
        <end position="829"/>
    </location>
</feature>
<gene>
    <name evidence="14" type="ORF">SAMN06296036_106143</name>
</gene>
<feature type="transmembrane region" description="Helical" evidence="11">
    <location>
        <begin position="209"/>
        <end position="228"/>
    </location>
</feature>
<keyword evidence="6" id="KW-0547">Nucleotide-binding</keyword>
<keyword evidence="15" id="KW-1185">Reference proteome</keyword>
<dbReference type="Pfam" id="PF00005">
    <property type="entry name" value="ABC_tran"/>
    <property type="match status" value="2"/>
</dbReference>
<dbReference type="InterPro" id="IPR044726">
    <property type="entry name" value="ABCC_6TM_D2"/>
</dbReference>
<feature type="domain" description="ABC transporter" evidence="12">
    <location>
        <begin position="388"/>
        <end position="611"/>
    </location>
</feature>
<dbReference type="GO" id="GO:0005886">
    <property type="term" value="C:plasma membrane"/>
    <property type="evidence" value="ECO:0007669"/>
    <property type="project" value="UniProtKB-SubCell"/>
</dbReference>
<dbReference type="InterPro" id="IPR003439">
    <property type="entry name" value="ABC_transporter-like_ATP-bd"/>
</dbReference>
<evidence type="ECO:0000256" key="5">
    <source>
        <dbReference type="ARBA" id="ARBA00022737"/>
    </source>
</evidence>
<evidence type="ECO:0000256" key="8">
    <source>
        <dbReference type="ARBA" id="ARBA00022989"/>
    </source>
</evidence>